<evidence type="ECO:0000256" key="2">
    <source>
        <dbReference type="ARBA" id="ARBA00022475"/>
    </source>
</evidence>
<sequence length="360" mass="40661">MLRKKDFAGKPVNNNMKGKQPPRPFFKKKWFRSAALVAILLPIGIFIYNTDFRMVLRELSGVGFRFTYILATTVAAYLLGTIAWWVCLGTERSKISLLRLFLIRQVAETVGLYNPTSVVGGDLLKNELLKPHGIEKNISSASIVVSRVTAILSQLTLVAVAAAWLCYYTWDHTPLAVRLGVGVLVILAVGFHIVFLQKLKKTGHAGAREPEIPTSFIKKTRDQIGTLIKQTQTFFIYRKREFWMSYLFFALHWIVGSIEFYLILVFLGFDISLMHGILLDMGVILFKSIGAFIPGQIGIEEIGNKLVLMAIGIQAASTWLTVSILRRCRQLFWIIVGMISFIFLRKTETLKLFSYGSSVR</sequence>
<evidence type="ECO:0000313" key="8">
    <source>
        <dbReference type="EMBL" id="TYP96699.1"/>
    </source>
</evidence>
<comment type="subcellular location">
    <subcellularLocation>
        <location evidence="1">Cell membrane</location>
        <topology evidence="1">Multi-pass membrane protein</topology>
    </subcellularLocation>
</comment>
<evidence type="ECO:0000256" key="7">
    <source>
        <dbReference type="SAM" id="Phobius"/>
    </source>
</evidence>
<gene>
    <name evidence="8" type="ORF">BC792_105193</name>
</gene>
<dbReference type="GO" id="GO:0005886">
    <property type="term" value="C:plasma membrane"/>
    <property type="evidence" value="ECO:0007669"/>
    <property type="project" value="UniProtKB-SubCell"/>
</dbReference>
<feature type="transmembrane region" description="Helical" evidence="7">
    <location>
        <begin position="148"/>
        <end position="170"/>
    </location>
</feature>
<dbReference type="Proteomes" id="UP000325105">
    <property type="component" value="Unassembled WGS sequence"/>
</dbReference>
<feature type="transmembrane region" description="Helical" evidence="7">
    <location>
        <begin position="331"/>
        <end position="347"/>
    </location>
</feature>
<keyword evidence="4 7" id="KW-1133">Transmembrane helix</keyword>
<evidence type="ECO:0000256" key="5">
    <source>
        <dbReference type="ARBA" id="ARBA00023136"/>
    </source>
</evidence>
<feature type="transmembrane region" description="Helical" evidence="7">
    <location>
        <begin position="176"/>
        <end position="196"/>
    </location>
</feature>
<evidence type="ECO:0000256" key="1">
    <source>
        <dbReference type="ARBA" id="ARBA00004651"/>
    </source>
</evidence>
<dbReference type="AlphaFoldDB" id="A0A5S5DPT3"/>
<dbReference type="InterPro" id="IPR022791">
    <property type="entry name" value="L-PG_synthase/AglD"/>
</dbReference>
<feature type="transmembrane region" description="Helical" evidence="7">
    <location>
        <begin position="68"/>
        <end position="88"/>
    </location>
</feature>
<proteinExistence type="predicted"/>
<feature type="transmembrane region" description="Helical" evidence="7">
    <location>
        <begin position="306"/>
        <end position="325"/>
    </location>
</feature>
<comment type="caution">
    <text evidence="8">The sequence shown here is derived from an EMBL/GenBank/DDBJ whole genome shotgun (WGS) entry which is preliminary data.</text>
</comment>
<feature type="transmembrane region" description="Helical" evidence="7">
    <location>
        <begin position="273"/>
        <end position="294"/>
    </location>
</feature>
<feature type="region of interest" description="Disordered" evidence="6">
    <location>
        <begin position="1"/>
        <end position="20"/>
    </location>
</feature>
<evidence type="ECO:0000256" key="4">
    <source>
        <dbReference type="ARBA" id="ARBA00022989"/>
    </source>
</evidence>
<keyword evidence="9" id="KW-1185">Reference proteome</keyword>
<accession>A0A5S5DPT3</accession>
<dbReference type="PANTHER" id="PTHR39087">
    <property type="entry name" value="UPF0104 MEMBRANE PROTEIN MJ1595"/>
    <property type="match status" value="1"/>
</dbReference>
<dbReference type="RefSeq" id="WP_148908079.1">
    <property type="nucleotide sequence ID" value="NZ_VNHX01000005.1"/>
</dbReference>
<dbReference type="EMBL" id="VNHX01000005">
    <property type="protein sequence ID" value="TYP96699.1"/>
    <property type="molecule type" value="Genomic_DNA"/>
</dbReference>
<evidence type="ECO:0000256" key="3">
    <source>
        <dbReference type="ARBA" id="ARBA00022692"/>
    </source>
</evidence>
<keyword evidence="2" id="KW-1003">Cell membrane</keyword>
<protein>
    <submittedName>
        <fullName evidence="8">Uncharacterized protein (TIRG00374 family)</fullName>
    </submittedName>
</protein>
<reference evidence="8 9" key="1">
    <citation type="submission" date="2019-07" db="EMBL/GenBank/DDBJ databases">
        <title>Genomic Encyclopedia of Archaeal and Bacterial Type Strains, Phase II (KMG-II): from individual species to whole genera.</title>
        <authorList>
            <person name="Goeker M."/>
        </authorList>
    </citation>
    <scope>NUCLEOTIDE SEQUENCE [LARGE SCALE GENOMIC DNA]</scope>
    <source>
        <strain evidence="8 9">DSM 18850</strain>
    </source>
</reference>
<dbReference type="OrthoDB" id="1016056at2"/>
<evidence type="ECO:0000313" key="9">
    <source>
        <dbReference type="Proteomes" id="UP000325105"/>
    </source>
</evidence>
<organism evidence="8 9">
    <name type="scientific">Sphingobacterium allocomposti</name>
    <dbReference type="NCBI Taxonomy" id="415956"/>
    <lineage>
        <taxon>Bacteria</taxon>
        <taxon>Pseudomonadati</taxon>
        <taxon>Bacteroidota</taxon>
        <taxon>Sphingobacteriia</taxon>
        <taxon>Sphingobacteriales</taxon>
        <taxon>Sphingobacteriaceae</taxon>
        <taxon>Sphingobacterium</taxon>
    </lineage>
</organism>
<name>A0A5S5DPT3_9SPHI</name>
<dbReference type="PANTHER" id="PTHR39087:SF2">
    <property type="entry name" value="UPF0104 MEMBRANE PROTEIN MJ1595"/>
    <property type="match status" value="1"/>
</dbReference>
<dbReference type="Pfam" id="PF03706">
    <property type="entry name" value="LPG_synthase_TM"/>
    <property type="match status" value="1"/>
</dbReference>
<keyword evidence="5 7" id="KW-0472">Membrane</keyword>
<feature type="transmembrane region" description="Helical" evidence="7">
    <location>
        <begin position="30"/>
        <end position="48"/>
    </location>
</feature>
<keyword evidence="3 7" id="KW-0812">Transmembrane</keyword>
<evidence type="ECO:0000256" key="6">
    <source>
        <dbReference type="SAM" id="MobiDB-lite"/>
    </source>
</evidence>
<feature type="transmembrane region" description="Helical" evidence="7">
    <location>
        <begin position="246"/>
        <end position="267"/>
    </location>
</feature>